<reference evidence="1 2" key="1">
    <citation type="submission" date="2023-02" db="EMBL/GenBank/DDBJ databases">
        <title>LHISI_Scaffold_Assembly.</title>
        <authorList>
            <person name="Stuart O.P."/>
            <person name="Cleave R."/>
            <person name="Magrath M.J.L."/>
            <person name="Mikheyev A.S."/>
        </authorList>
    </citation>
    <scope>NUCLEOTIDE SEQUENCE [LARGE SCALE GENOMIC DNA]</scope>
    <source>
        <strain evidence="1">Daus_M_001</strain>
        <tissue evidence="1">Leg muscle</tissue>
    </source>
</reference>
<proteinExistence type="predicted"/>
<protein>
    <submittedName>
        <fullName evidence="1">Uncharacterized protein</fullName>
    </submittedName>
</protein>
<dbReference type="EMBL" id="JARBHB010000015">
    <property type="protein sequence ID" value="KAJ8867226.1"/>
    <property type="molecule type" value="Genomic_DNA"/>
</dbReference>
<evidence type="ECO:0000313" key="1">
    <source>
        <dbReference type="EMBL" id="KAJ8867226.1"/>
    </source>
</evidence>
<evidence type="ECO:0000313" key="2">
    <source>
        <dbReference type="Proteomes" id="UP001159363"/>
    </source>
</evidence>
<organism evidence="1 2">
    <name type="scientific">Dryococelus australis</name>
    <dbReference type="NCBI Taxonomy" id="614101"/>
    <lineage>
        <taxon>Eukaryota</taxon>
        <taxon>Metazoa</taxon>
        <taxon>Ecdysozoa</taxon>
        <taxon>Arthropoda</taxon>
        <taxon>Hexapoda</taxon>
        <taxon>Insecta</taxon>
        <taxon>Pterygota</taxon>
        <taxon>Neoptera</taxon>
        <taxon>Polyneoptera</taxon>
        <taxon>Phasmatodea</taxon>
        <taxon>Verophasmatodea</taxon>
        <taxon>Anareolatae</taxon>
        <taxon>Phasmatidae</taxon>
        <taxon>Eurycanthinae</taxon>
        <taxon>Dryococelus</taxon>
    </lineage>
</organism>
<accession>A0ABQ9G899</accession>
<dbReference type="Proteomes" id="UP001159363">
    <property type="component" value="Chromosome 14"/>
</dbReference>
<name>A0ABQ9G899_9NEOP</name>
<keyword evidence="2" id="KW-1185">Reference proteome</keyword>
<gene>
    <name evidence="1" type="ORF">PR048_031024</name>
</gene>
<sequence length="149" mass="17086">MEAKLQSCRKKITLFTRATHGENGIKYTPEEKVEAIANSLELHFEPHHSLFEEVILSEARRTIHLKFQEHPGPDSIPNEALTNLPPQTLEHIMAIYFPMLAEGYYPLTWKVTKVITLHKPGKNGLFTQNCCPISLLNSMAKLFEKILYQ</sequence>
<dbReference type="PANTHER" id="PTHR36688:SF1">
    <property type="entry name" value="ENDONUCLEASE_EXONUCLEASE_PHOSPHATASE DOMAIN-CONTAINING PROTEIN"/>
    <property type="match status" value="1"/>
</dbReference>
<comment type="caution">
    <text evidence="1">The sequence shown here is derived from an EMBL/GenBank/DDBJ whole genome shotgun (WGS) entry which is preliminary data.</text>
</comment>
<dbReference type="PANTHER" id="PTHR36688">
    <property type="entry name" value="ENDO/EXONUCLEASE/PHOSPHATASE DOMAIN-CONTAINING PROTEIN"/>
    <property type="match status" value="1"/>
</dbReference>
<dbReference type="InterPro" id="IPR052560">
    <property type="entry name" value="RdDP_mobile_element"/>
</dbReference>